<evidence type="ECO:0008006" key="4">
    <source>
        <dbReference type="Google" id="ProtNLM"/>
    </source>
</evidence>
<gene>
    <name evidence="2" type="ORF">DPBNPPHM_02295</name>
</gene>
<dbReference type="PIRSF" id="PIRSF031679">
    <property type="entry name" value="Mtase_Alr7345_prd"/>
    <property type="match status" value="1"/>
</dbReference>
<evidence type="ECO:0000313" key="3">
    <source>
        <dbReference type="Proteomes" id="UP000434580"/>
    </source>
</evidence>
<proteinExistence type="predicted"/>
<accession>A0A5S9QG44</accession>
<dbReference type="InterPro" id="IPR029063">
    <property type="entry name" value="SAM-dependent_MTases_sf"/>
</dbReference>
<sequence length="291" mass="32111">MKSSLRHLQQLSLLASLIAFNLTGASSVLAHGGQETFDAGALKAAINGPQRTTAEKGRDVYRHPLKTLEFFGVAPSDTVVEIWPGGRGWYTAILGPYLMHGGTLYAAQFSADSDVKFYRNARARFVDWIKSEPKYYSDVVVTTLQPPKHDKIAPKGSADKVLTFRNVHNWMSAGTQHDVFTAMFKALKPGGILGVVEHRAKPGTQMQAMIDSGYVTEDYVIELAKGAGFELLARSDINNNPADQKSYPRGVWTLPPSLRLGDTDREKYLAIGESDRMTLKFIKPLRGEIKP</sequence>
<organism evidence="2 3">
    <name type="scientific">BD1-7 clade bacterium</name>
    <dbReference type="NCBI Taxonomy" id="2029982"/>
    <lineage>
        <taxon>Bacteria</taxon>
        <taxon>Pseudomonadati</taxon>
        <taxon>Pseudomonadota</taxon>
        <taxon>Gammaproteobacteria</taxon>
        <taxon>Cellvibrionales</taxon>
        <taxon>Spongiibacteraceae</taxon>
        <taxon>BD1-7 clade</taxon>
    </lineage>
</organism>
<feature type="signal peptide" evidence="1">
    <location>
        <begin position="1"/>
        <end position="30"/>
    </location>
</feature>
<reference evidence="2 3" key="1">
    <citation type="submission" date="2019-11" db="EMBL/GenBank/DDBJ databases">
        <authorList>
            <person name="Holert J."/>
        </authorList>
    </citation>
    <scope>NUCLEOTIDE SEQUENCE [LARGE SCALE GENOMIC DNA]</scope>
    <source>
        <strain evidence="2">BC5_2</strain>
    </source>
</reference>
<dbReference type="InterPro" id="IPR016980">
    <property type="entry name" value="S-AdoMet-dep_MeTrfase_Alr7345"/>
</dbReference>
<dbReference type="SUPFAM" id="SSF53335">
    <property type="entry name" value="S-adenosyl-L-methionine-dependent methyltransferases"/>
    <property type="match status" value="1"/>
</dbReference>
<name>A0A5S9QG44_9GAMM</name>
<dbReference type="EMBL" id="CACSII010000019">
    <property type="protein sequence ID" value="CAA0117558.1"/>
    <property type="molecule type" value="Genomic_DNA"/>
</dbReference>
<dbReference type="AlphaFoldDB" id="A0A5S9QG44"/>
<evidence type="ECO:0000313" key="2">
    <source>
        <dbReference type="EMBL" id="CAA0117558.1"/>
    </source>
</evidence>
<evidence type="ECO:0000256" key="1">
    <source>
        <dbReference type="SAM" id="SignalP"/>
    </source>
</evidence>
<keyword evidence="1" id="KW-0732">Signal</keyword>
<dbReference type="Gene3D" id="3.40.50.150">
    <property type="entry name" value="Vaccinia Virus protein VP39"/>
    <property type="match status" value="1"/>
</dbReference>
<feature type="chain" id="PRO_5030138136" description="Methyltransferase" evidence="1">
    <location>
        <begin position="31"/>
        <end position="291"/>
    </location>
</feature>
<dbReference type="OrthoDB" id="9801692at2"/>
<dbReference type="Proteomes" id="UP000434580">
    <property type="component" value="Unassembled WGS sequence"/>
</dbReference>
<protein>
    <recommendedName>
        <fullName evidence="4">Methyltransferase</fullName>
    </recommendedName>
</protein>